<evidence type="ECO:0000313" key="15">
    <source>
        <dbReference type="Proteomes" id="UP001150925"/>
    </source>
</evidence>
<dbReference type="InterPro" id="IPR048548">
    <property type="entry name" value="KRR1-like_KH2"/>
</dbReference>
<keyword evidence="5 11" id="KW-0698">rRNA processing</keyword>
<protein>
    <recommendedName>
        <fullName evidence="3 11">KRR1 small subunit processome component</fullName>
    </recommendedName>
    <alternativeName>
        <fullName evidence="11">KRR-R motif-containing protein 1</fullName>
    </alternativeName>
</protein>
<keyword evidence="8 11" id="KW-0687">Ribonucleoprotein</keyword>
<comment type="subunit">
    <text evidence="10">Component of the ribosomal small subunit (SSU) processome composed of at least 40 protein subunits and snoRNA U3. Interacts with snoRNA U3. Interacts with MPP10, KRI1 and with ribosomal proteins RPS1A, RPS4A, RPS4B, RPS8A, RPS8B, RPS11A, RPS11B, RPS13, RPS24, RPS25, RPL4A, RPL7B, RPL8, RPL23, RPL25 and RPL28.</text>
</comment>
<dbReference type="FunFam" id="3.30.1370.10:FF:000011">
    <property type="entry name" value="KRR1 small subunit processome component"/>
    <property type="match status" value="1"/>
</dbReference>
<evidence type="ECO:0000256" key="6">
    <source>
        <dbReference type="ARBA" id="ARBA00022884"/>
    </source>
</evidence>
<keyword evidence="15" id="KW-1185">Reference proteome</keyword>
<dbReference type="GO" id="GO:0032040">
    <property type="term" value="C:small-subunit processome"/>
    <property type="evidence" value="ECO:0007669"/>
    <property type="project" value="TreeGrafter"/>
</dbReference>
<dbReference type="InterPro" id="IPR041174">
    <property type="entry name" value="KRR1-like_KH1"/>
</dbReference>
<dbReference type="GO" id="GO:0006364">
    <property type="term" value="P:rRNA processing"/>
    <property type="evidence" value="ECO:0007669"/>
    <property type="project" value="UniProtKB-KW"/>
</dbReference>
<evidence type="ECO:0000256" key="3">
    <source>
        <dbReference type="ARBA" id="ARBA00017405"/>
    </source>
</evidence>
<dbReference type="PANTHER" id="PTHR12581">
    <property type="entry name" value="HIV-1 REV BINDING PROTEIN 2, 3"/>
    <property type="match status" value="1"/>
</dbReference>
<dbReference type="InterPro" id="IPR004087">
    <property type="entry name" value="KH_dom"/>
</dbReference>
<comment type="subcellular location">
    <subcellularLocation>
        <location evidence="1 11">Nucleus</location>
        <location evidence="1 11">Nucleolus</location>
    </subcellularLocation>
</comment>
<reference evidence="14" key="1">
    <citation type="submission" date="2022-07" db="EMBL/GenBank/DDBJ databases">
        <title>Phylogenomic reconstructions and comparative analyses of Kickxellomycotina fungi.</title>
        <authorList>
            <person name="Reynolds N.K."/>
            <person name="Stajich J.E."/>
            <person name="Barry K."/>
            <person name="Grigoriev I.V."/>
            <person name="Crous P."/>
            <person name="Smith M.E."/>
        </authorList>
    </citation>
    <scope>NUCLEOTIDE SEQUENCE</scope>
    <source>
        <strain evidence="14">RSA 1196</strain>
    </source>
</reference>
<comment type="caution">
    <text evidence="14">The sequence shown here is derived from an EMBL/GenBank/DDBJ whole genome shotgun (WGS) entry which is preliminary data.</text>
</comment>
<dbReference type="Pfam" id="PF17903">
    <property type="entry name" value="KH_KRR1_1st"/>
    <property type="match status" value="1"/>
</dbReference>
<accession>A0A9W8AUV6</accession>
<dbReference type="InterPro" id="IPR048550">
    <property type="entry name" value="KRR1-like_KH1_euk"/>
</dbReference>
<evidence type="ECO:0000256" key="7">
    <source>
        <dbReference type="ARBA" id="ARBA00023242"/>
    </source>
</evidence>
<name>A0A9W8AUV6_9FUNG</name>
<evidence type="ECO:0000256" key="1">
    <source>
        <dbReference type="ARBA" id="ARBA00004604"/>
    </source>
</evidence>
<dbReference type="EMBL" id="JANBPY010000697">
    <property type="protein sequence ID" value="KAJ1964468.1"/>
    <property type="molecule type" value="Genomic_DNA"/>
</dbReference>
<evidence type="ECO:0000256" key="11">
    <source>
        <dbReference type="PIRNR" id="PIRNR006515"/>
    </source>
</evidence>
<dbReference type="InterPro" id="IPR024166">
    <property type="entry name" value="rRNA_assembly_KRR1"/>
</dbReference>
<feature type="domain" description="K Homology" evidence="13">
    <location>
        <begin position="133"/>
        <end position="205"/>
    </location>
</feature>
<comment type="function">
    <text evidence="9">Required for 40S ribosome biogenesis. Involved in nucleolar processing of pre-18S ribosomal RNA and ribosome assembly. Essential for vegetative growth.</text>
</comment>
<evidence type="ECO:0000256" key="10">
    <source>
        <dbReference type="ARBA" id="ARBA00025908"/>
    </source>
</evidence>
<dbReference type="CDD" id="cd22394">
    <property type="entry name" value="KH-I_KRR1_rpt2"/>
    <property type="match status" value="1"/>
</dbReference>
<dbReference type="AlphaFoldDB" id="A0A9W8AUV6"/>
<feature type="compositionally biased region" description="Basic residues" evidence="12">
    <location>
        <begin position="351"/>
        <end position="363"/>
    </location>
</feature>
<dbReference type="InterPro" id="IPR036612">
    <property type="entry name" value="KH_dom_type_1_sf"/>
</dbReference>
<dbReference type="InterPro" id="IPR048549">
    <property type="entry name" value="KRR1-like_KH2_euk"/>
</dbReference>
<dbReference type="Proteomes" id="UP001150925">
    <property type="component" value="Unassembled WGS sequence"/>
</dbReference>
<dbReference type="SUPFAM" id="SSF54791">
    <property type="entry name" value="Eukaryotic type KH-domain (KH-domain type I)"/>
    <property type="match status" value="1"/>
</dbReference>
<gene>
    <name evidence="14" type="primary">KRR1</name>
    <name evidence="14" type="ORF">IWQ62_002924</name>
</gene>
<dbReference type="Gene3D" id="3.30.1370.10">
    <property type="entry name" value="K Homology domain, type 1"/>
    <property type="match status" value="2"/>
</dbReference>
<dbReference type="GO" id="GO:0003723">
    <property type="term" value="F:RNA binding"/>
    <property type="evidence" value="ECO:0007669"/>
    <property type="project" value="UniProtKB-KW"/>
</dbReference>
<feature type="region of interest" description="Disordered" evidence="12">
    <location>
        <begin position="247"/>
        <end position="267"/>
    </location>
</feature>
<dbReference type="FunFam" id="3.30.1370.10:FF:000014">
    <property type="entry name" value="KRR1 small subunit processome component"/>
    <property type="match status" value="1"/>
</dbReference>
<evidence type="ECO:0000256" key="12">
    <source>
        <dbReference type="SAM" id="MobiDB-lite"/>
    </source>
</evidence>
<proteinExistence type="inferred from homology"/>
<keyword evidence="4 11" id="KW-0690">Ribosome biogenesis</keyword>
<keyword evidence="7 11" id="KW-0539">Nucleus</keyword>
<dbReference type="SMART" id="SM00322">
    <property type="entry name" value="KH"/>
    <property type="match status" value="1"/>
</dbReference>
<dbReference type="CDD" id="cd22393">
    <property type="entry name" value="KH-I_KRR1_rpt1"/>
    <property type="match status" value="1"/>
</dbReference>
<keyword evidence="6 11" id="KW-0694">RNA-binding</keyword>
<evidence type="ECO:0000256" key="2">
    <source>
        <dbReference type="ARBA" id="ARBA00009344"/>
    </source>
</evidence>
<feature type="compositionally biased region" description="Basic and acidic residues" evidence="12">
    <location>
        <begin position="340"/>
        <end position="350"/>
    </location>
</feature>
<dbReference type="PIRSF" id="PIRSF006515">
    <property type="entry name" value="KRR1"/>
    <property type="match status" value="1"/>
</dbReference>
<dbReference type="Pfam" id="PF21800">
    <property type="entry name" value="KH_KRR1_2nd"/>
    <property type="match status" value="1"/>
</dbReference>
<dbReference type="PANTHER" id="PTHR12581:SF0">
    <property type="entry name" value="KRR1 SMALL SUBUNIT PROCESSOME COMPONENT HOMOLOG"/>
    <property type="match status" value="1"/>
</dbReference>
<evidence type="ECO:0000313" key="14">
    <source>
        <dbReference type="EMBL" id="KAJ1964468.1"/>
    </source>
</evidence>
<evidence type="ECO:0000256" key="5">
    <source>
        <dbReference type="ARBA" id="ARBA00022552"/>
    </source>
</evidence>
<comment type="similarity">
    <text evidence="2 11">Belongs to the KRR1 family.</text>
</comment>
<evidence type="ECO:0000256" key="9">
    <source>
        <dbReference type="ARBA" id="ARBA00024668"/>
    </source>
</evidence>
<dbReference type="OrthoDB" id="441223at2759"/>
<sequence length="387" mass="45231">MSKDLETHAADATVSKNKRFRKDKPWDTDDVDKWKLVTINPEDGIRPLVEESSFATLFPKYREKYLREIWPFVTKALEKYGIKAELDLIEGSMTVRTTRKAYDPYIILKSRDLLKLLSRSVPFQQAVKILEDDTVCDIIKIGNIVQNKERFIKRRQRLLGPNGNTLKAIELLTGCYMLVQGNTVACMGTFSGLKQIRRIIIDCMENIHPIYHIKQLMIRRELAKDEKLAKENWDRFLPKFKKQNIQTKKKPVAKSDKVYTPFPPAQQPRKVDIQLETGEYFLKPSQKLSQKLRERQEKQMAASMEKFQQRQEAFVAPEEELDDEASRKRKRRQEQAQKASQEKQDLEQLRKKFKKQAKAKRSKKQNEPSASTGSLAVHSEDLDQYVE</sequence>
<evidence type="ECO:0000256" key="4">
    <source>
        <dbReference type="ARBA" id="ARBA00022517"/>
    </source>
</evidence>
<organism evidence="14 15">
    <name type="scientific">Dispira parvispora</name>
    <dbReference type="NCBI Taxonomy" id="1520584"/>
    <lineage>
        <taxon>Eukaryota</taxon>
        <taxon>Fungi</taxon>
        <taxon>Fungi incertae sedis</taxon>
        <taxon>Zoopagomycota</taxon>
        <taxon>Kickxellomycotina</taxon>
        <taxon>Dimargaritomycetes</taxon>
        <taxon>Dimargaritales</taxon>
        <taxon>Dimargaritaceae</taxon>
        <taxon>Dispira</taxon>
    </lineage>
</organism>
<evidence type="ECO:0000259" key="13">
    <source>
        <dbReference type="SMART" id="SM00322"/>
    </source>
</evidence>
<evidence type="ECO:0000256" key="8">
    <source>
        <dbReference type="ARBA" id="ARBA00023274"/>
    </source>
</evidence>
<feature type="region of interest" description="Disordered" evidence="12">
    <location>
        <begin position="286"/>
        <end position="387"/>
    </location>
</feature>